<feature type="domain" description="Glycoside hydrolase family 5" evidence="6">
    <location>
        <begin position="229"/>
        <end position="492"/>
    </location>
</feature>
<dbReference type="Pfam" id="PF25490">
    <property type="entry name" value="DUF7910"/>
    <property type="match status" value="1"/>
</dbReference>
<dbReference type="Proteomes" id="UP001202328">
    <property type="component" value="Unassembled WGS sequence"/>
</dbReference>
<gene>
    <name evidence="8" type="ORF">MKW98_028783</name>
</gene>
<evidence type="ECO:0008006" key="10">
    <source>
        <dbReference type="Google" id="ProtNLM"/>
    </source>
</evidence>
<dbReference type="CDD" id="cd00257">
    <property type="entry name" value="beta-trefoil_FSCN-like"/>
    <property type="match status" value="1"/>
</dbReference>
<evidence type="ECO:0000256" key="3">
    <source>
        <dbReference type="ARBA" id="ARBA00023295"/>
    </source>
</evidence>
<dbReference type="GO" id="GO:0051017">
    <property type="term" value="P:actin filament bundle assembly"/>
    <property type="evidence" value="ECO:0007669"/>
    <property type="project" value="TreeGrafter"/>
</dbReference>
<sequence length="515" mass="58587">MQSVSCKWLLLSFLFLSWAHSALAVDGLRNGDTKVRGVNLGGWLVIEGFITPSLFKNIPRADMLDGAKVRFQSWSSNKYVSAHEGGDSGVVTVDRIDPKEWETFRLWRVSELEYQLRTHNGQFLSCDGEGASASTKSGSPSSTETFSIVRWKENKVHIKLSSGTYLQASSENELKADYPAGADPGWDDNNAAIFRMTFVSNMEGDYQLGNAYGREEAKRVIDNHRSSFVTQQDFEFLSAEKINTVRIPVGWWIKDDSKPEGPEYPYVGGSSAYLQKALDWAQAYEIKFIIDLHAAQGSQNGMDHSGSRDDSIEWPSYTEQTLEVIEFLASNYGKHPALLGIELLNEPHAPQISLDVLKPYYLKAYEIVRKYSLDTAYVIICQRLNTLHSFEIYNANELKGLSNLVVDFHFYNLYTDFFKNISPSESIQYINKQRRQQVDSLNAANGPIVFVGEWVNSFERSASLTEYQDLSKAQLEVYGSASFGWAYWTLKTETFQFQDWDLKKNIEKKILQLYR</sequence>
<dbReference type="EMBL" id="JAJJMB010012264">
    <property type="protein sequence ID" value="KAI3879216.1"/>
    <property type="molecule type" value="Genomic_DNA"/>
</dbReference>
<dbReference type="AlphaFoldDB" id="A0AAD4S9R9"/>
<dbReference type="InterPro" id="IPR001547">
    <property type="entry name" value="Glyco_hydro_5"/>
</dbReference>
<dbReference type="GO" id="GO:0007163">
    <property type="term" value="P:establishment or maintenance of cell polarity"/>
    <property type="evidence" value="ECO:0007669"/>
    <property type="project" value="TreeGrafter"/>
</dbReference>
<dbReference type="InterPro" id="IPR010431">
    <property type="entry name" value="Fascin"/>
</dbReference>
<proteinExistence type="inferred from homology"/>
<evidence type="ECO:0000256" key="1">
    <source>
        <dbReference type="ARBA" id="ARBA00005641"/>
    </source>
</evidence>
<evidence type="ECO:0000256" key="2">
    <source>
        <dbReference type="ARBA" id="ARBA00022801"/>
    </source>
</evidence>
<feature type="domain" description="DUF7910" evidence="7">
    <location>
        <begin position="62"/>
        <end position="199"/>
    </location>
</feature>
<evidence type="ECO:0000313" key="9">
    <source>
        <dbReference type="Proteomes" id="UP001202328"/>
    </source>
</evidence>
<dbReference type="GO" id="GO:0051015">
    <property type="term" value="F:actin filament binding"/>
    <property type="evidence" value="ECO:0007669"/>
    <property type="project" value="InterPro"/>
</dbReference>
<keyword evidence="9" id="KW-1185">Reference proteome</keyword>
<feature type="chain" id="PRO_5042262141" description="Mannan endo-1,4-beta-mannosidase" evidence="5">
    <location>
        <begin position="25"/>
        <end position="515"/>
    </location>
</feature>
<dbReference type="Gene3D" id="3.20.20.80">
    <property type="entry name" value="Glycosidases"/>
    <property type="match status" value="1"/>
</dbReference>
<dbReference type="InterPro" id="IPR057232">
    <property type="entry name" value="DUF7910"/>
</dbReference>
<evidence type="ECO:0000313" key="8">
    <source>
        <dbReference type="EMBL" id="KAI3879216.1"/>
    </source>
</evidence>
<dbReference type="SUPFAM" id="SSF51445">
    <property type="entry name" value="(Trans)glycosidases"/>
    <property type="match status" value="1"/>
</dbReference>
<dbReference type="InterPro" id="IPR018087">
    <property type="entry name" value="Glyco_hydro_5_CS"/>
</dbReference>
<keyword evidence="3 4" id="KW-0326">Glycosidase</keyword>
<comment type="similarity">
    <text evidence="1 4">Belongs to the glycosyl hydrolase 5 (cellulase A) family.</text>
</comment>
<dbReference type="Gene3D" id="2.80.10.50">
    <property type="match status" value="1"/>
</dbReference>
<dbReference type="GO" id="GO:0016477">
    <property type="term" value="P:cell migration"/>
    <property type="evidence" value="ECO:0007669"/>
    <property type="project" value="TreeGrafter"/>
</dbReference>
<keyword evidence="2 4" id="KW-0378">Hydrolase</keyword>
<dbReference type="GO" id="GO:0004553">
    <property type="term" value="F:hydrolase activity, hydrolyzing O-glycosyl compounds"/>
    <property type="evidence" value="ECO:0007669"/>
    <property type="project" value="InterPro"/>
</dbReference>
<dbReference type="InterPro" id="IPR008999">
    <property type="entry name" value="Actin-crosslinking"/>
</dbReference>
<accession>A0AAD4S9R9</accession>
<name>A0AAD4S9R9_9MAGN</name>
<dbReference type="PROSITE" id="PS00659">
    <property type="entry name" value="GLYCOSYL_HYDROL_F5"/>
    <property type="match status" value="1"/>
</dbReference>
<dbReference type="GO" id="GO:0015629">
    <property type="term" value="C:actin cytoskeleton"/>
    <property type="evidence" value="ECO:0007669"/>
    <property type="project" value="TreeGrafter"/>
</dbReference>
<reference evidence="8" key="1">
    <citation type="submission" date="2022-04" db="EMBL/GenBank/DDBJ databases">
        <title>A functionally conserved STORR gene fusion in Papaver species that diverged 16.8 million years ago.</title>
        <authorList>
            <person name="Catania T."/>
        </authorList>
    </citation>
    <scope>NUCLEOTIDE SEQUENCE</scope>
    <source>
        <strain evidence="8">S-188037</strain>
    </source>
</reference>
<dbReference type="GO" id="GO:0000272">
    <property type="term" value="P:polysaccharide catabolic process"/>
    <property type="evidence" value="ECO:0007669"/>
    <property type="project" value="InterPro"/>
</dbReference>
<dbReference type="InterPro" id="IPR017853">
    <property type="entry name" value="GH"/>
</dbReference>
<feature type="signal peptide" evidence="5">
    <location>
        <begin position="1"/>
        <end position="24"/>
    </location>
</feature>
<dbReference type="SUPFAM" id="SSF50405">
    <property type="entry name" value="Actin-crosslinking proteins"/>
    <property type="match status" value="1"/>
</dbReference>
<dbReference type="PANTHER" id="PTHR10551">
    <property type="entry name" value="FASCIN"/>
    <property type="match status" value="1"/>
</dbReference>
<dbReference type="Pfam" id="PF00150">
    <property type="entry name" value="Cellulase"/>
    <property type="match status" value="1"/>
</dbReference>
<dbReference type="PANTHER" id="PTHR10551:SF9">
    <property type="entry name" value="FASCIN-2"/>
    <property type="match status" value="1"/>
</dbReference>
<evidence type="ECO:0000259" key="6">
    <source>
        <dbReference type="Pfam" id="PF00150"/>
    </source>
</evidence>
<protein>
    <recommendedName>
        <fullName evidence="10">Mannan endo-1,4-beta-mannosidase</fullName>
    </recommendedName>
</protein>
<comment type="caution">
    <text evidence="8">The sequence shown here is derived from an EMBL/GenBank/DDBJ whole genome shotgun (WGS) entry which is preliminary data.</text>
</comment>
<evidence type="ECO:0000256" key="5">
    <source>
        <dbReference type="SAM" id="SignalP"/>
    </source>
</evidence>
<dbReference type="GO" id="GO:0005737">
    <property type="term" value="C:cytoplasm"/>
    <property type="evidence" value="ECO:0007669"/>
    <property type="project" value="TreeGrafter"/>
</dbReference>
<evidence type="ECO:0000256" key="4">
    <source>
        <dbReference type="RuleBase" id="RU361153"/>
    </source>
</evidence>
<evidence type="ECO:0000259" key="7">
    <source>
        <dbReference type="Pfam" id="PF25490"/>
    </source>
</evidence>
<organism evidence="8 9">
    <name type="scientific">Papaver atlanticum</name>
    <dbReference type="NCBI Taxonomy" id="357466"/>
    <lineage>
        <taxon>Eukaryota</taxon>
        <taxon>Viridiplantae</taxon>
        <taxon>Streptophyta</taxon>
        <taxon>Embryophyta</taxon>
        <taxon>Tracheophyta</taxon>
        <taxon>Spermatophyta</taxon>
        <taxon>Magnoliopsida</taxon>
        <taxon>Ranunculales</taxon>
        <taxon>Papaveraceae</taxon>
        <taxon>Papaveroideae</taxon>
        <taxon>Papaver</taxon>
    </lineage>
</organism>
<keyword evidence="5" id="KW-0732">Signal</keyword>